<keyword evidence="3" id="KW-1185">Reference proteome</keyword>
<dbReference type="SUPFAM" id="SSF53850">
    <property type="entry name" value="Periplasmic binding protein-like II"/>
    <property type="match status" value="1"/>
</dbReference>
<dbReference type="Proteomes" id="UP001595912">
    <property type="component" value="Unassembled WGS sequence"/>
</dbReference>
<evidence type="ECO:0000256" key="1">
    <source>
        <dbReference type="SAM" id="SignalP"/>
    </source>
</evidence>
<dbReference type="Gene3D" id="3.40.190.10">
    <property type="entry name" value="Periplasmic binding protein-like II"/>
    <property type="match status" value="1"/>
</dbReference>
<evidence type="ECO:0000313" key="3">
    <source>
        <dbReference type="Proteomes" id="UP001595912"/>
    </source>
</evidence>
<proteinExistence type="predicted"/>
<name>A0ABV9WIU2_9ACTN</name>
<dbReference type="PANTHER" id="PTHR43649:SF12">
    <property type="entry name" value="DIACETYLCHITOBIOSE BINDING PROTEIN DASA"/>
    <property type="match status" value="1"/>
</dbReference>
<comment type="caution">
    <text evidence="2">The sequence shown here is derived from an EMBL/GenBank/DDBJ whole genome shotgun (WGS) entry which is preliminary data.</text>
</comment>
<dbReference type="Pfam" id="PF13416">
    <property type="entry name" value="SBP_bac_8"/>
    <property type="match status" value="1"/>
</dbReference>
<feature type="signal peptide" evidence="1">
    <location>
        <begin position="1"/>
        <end position="18"/>
    </location>
</feature>
<feature type="chain" id="PRO_5045731537" evidence="1">
    <location>
        <begin position="19"/>
        <end position="446"/>
    </location>
</feature>
<dbReference type="PROSITE" id="PS51257">
    <property type="entry name" value="PROKAR_LIPOPROTEIN"/>
    <property type="match status" value="1"/>
</dbReference>
<keyword evidence="1" id="KW-0732">Signal</keyword>
<dbReference type="InterPro" id="IPR006059">
    <property type="entry name" value="SBP"/>
</dbReference>
<dbReference type="InterPro" id="IPR050490">
    <property type="entry name" value="Bact_solute-bd_prot1"/>
</dbReference>
<dbReference type="EMBL" id="JBHSIU010000130">
    <property type="protein sequence ID" value="MFC5008000.1"/>
    <property type="molecule type" value="Genomic_DNA"/>
</dbReference>
<organism evidence="2 3">
    <name type="scientific">Dactylosporangium cerinum</name>
    <dbReference type="NCBI Taxonomy" id="1434730"/>
    <lineage>
        <taxon>Bacteria</taxon>
        <taxon>Bacillati</taxon>
        <taxon>Actinomycetota</taxon>
        <taxon>Actinomycetes</taxon>
        <taxon>Micromonosporales</taxon>
        <taxon>Micromonosporaceae</taxon>
        <taxon>Dactylosporangium</taxon>
    </lineage>
</organism>
<reference evidence="3" key="1">
    <citation type="journal article" date="2019" name="Int. J. Syst. Evol. Microbiol.">
        <title>The Global Catalogue of Microorganisms (GCM) 10K type strain sequencing project: providing services to taxonomists for standard genome sequencing and annotation.</title>
        <authorList>
            <consortium name="The Broad Institute Genomics Platform"/>
            <consortium name="The Broad Institute Genome Sequencing Center for Infectious Disease"/>
            <person name="Wu L."/>
            <person name="Ma J."/>
        </authorList>
    </citation>
    <scope>NUCLEOTIDE SEQUENCE [LARGE SCALE GENOMIC DNA]</scope>
    <source>
        <strain evidence="3">CGMCC 4.7152</strain>
    </source>
</reference>
<sequence length="446" mass="47018">MRRMSFIAAVTATALVLAACGDGDDSPKTGETGLNGAGKTLNVLVQANTIYPDQQRAWFTEINDKFKAQTGAEVKFETFASANDELTKIQTSVLSGQGPDIYSLGTTFTPTAYATGAFLELKDDDWKKLGGKDAFLPATLGISGPDAEHQVGIPFTSRPFVMAYNTDLLKAAGIDKPADSWDGLLEQAKKLTSGGTYGLAVAYADGFDPWKFIWAMSVQAGNPLVKDKKASLNDPTTLKAYQTYLGWLATDKVVNPAAVGWKNAQAIADFGAGKAAFLPMVSATSKVTLDKSAVAGKYAYAIMPTIPPGQTSKPGNGVGATSILSGDNLVVAKYTKNKDLALALVKLLTSPEQQESYYKTFGELPTNATAAKKLQSDPALAPIIDSASKASGTPFNGAWSQVQLALVNVVVQSIPALKDGKLDETKLKALIADGQKAAQDALDKSK</sequence>
<evidence type="ECO:0000313" key="2">
    <source>
        <dbReference type="EMBL" id="MFC5008000.1"/>
    </source>
</evidence>
<gene>
    <name evidence="2" type="ORF">ACFPIJ_60585</name>
</gene>
<dbReference type="PANTHER" id="PTHR43649">
    <property type="entry name" value="ARABINOSE-BINDING PROTEIN-RELATED"/>
    <property type="match status" value="1"/>
</dbReference>
<protein>
    <submittedName>
        <fullName evidence="2">ABC transporter substrate-binding protein</fullName>
    </submittedName>
</protein>
<dbReference type="RefSeq" id="WP_380128642.1">
    <property type="nucleotide sequence ID" value="NZ_JBHSIU010000130.1"/>
</dbReference>
<accession>A0ABV9WIU2</accession>